<name>A0A915B2V2_PARUN</name>
<dbReference type="GO" id="GO:0008270">
    <property type="term" value="F:zinc ion binding"/>
    <property type="evidence" value="ECO:0007669"/>
    <property type="project" value="UniProtKB-KW"/>
</dbReference>
<evidence type="ECO:0000313" key="10">
    <source>
        <dbReference type="Proteomes" id="UP000887569"/>
    </source>
</evidence>
<dbReference type="InterPro" id="IPR009057">
    <property type="entry name" value="Homeodomain-like_sf"/>
</dbReference>
<feature type="domain" description="SANT" evidence="9">
    <location>
        <begin position="670"/>
        <end position="721"/>
    </location>
</feature>
<dbReference type="InterPro" id="IPR000949">
    <property type="entry name" value="ELM2_dom"/>
</dbReference>
<feature type="compositionally biased region" description="Polar residues" evidence="6">
    <location>
        <begin position="270"/>
        <end position="284"/>
    </location>
</feature>
<dbReference type="GO" id="GO:0000118">
    <property type="term" value="C:histone deacetylase complex"/>
    <property type="evidence" value="ECO:0007669"/>
    <property type="project" value="TreeGrafter"/>
</dbReference>
<dbReference type="GO" id="GO:0003714">
    <property type="term" value="F:transcription corepressor activity"/>
    <property type="evidence" value="ECO:0007669"/>
    <property type="project" value="TreeGrafter"/>
</dbReference>
<dbReference type="WBParaSite" id="PgR025_g019_t01">
    <property type="protein sequence ID" value="PgR025_g019_t01"/>
    <property type="gene ID" value="PgR025_g019"/>
</dbReference>
<feature type="region of interest" description="Disordered" evidence="6">
    <location>
        <begin position="739"/>
        <end position="780"/>
    </location>
</feature>
<keyword evidence="4" id="KW-0539">Nucleus</keyword>
<dbReference type="InterPro" id="IPR001005">
    <property type="entry name" value="SANT/Myb"/>
</dbReference>
<dbReference type="GO" id="GO:0005667">
    <property type="term" value="C:transcription regulator complex"/>
    <property type="evidence" value="ECO:0007669"/>
    <property type="project" value="TreeGrafter"/>
</dbReference>
<feature type="compositionally biased region" description="Polar residues" evidence="6">
    <location>
        <begin position="21"/>
        <end position="45"/>
    </location>
</feature>
<dbReference type="InterPro" id="IPR051066">
    <property type="entry name" value="Trans_reg/Corepressor"/>
</dbReference>
<evidence type="ECO:0000256" key="1">
    <source>
        <dbReference type="ARBA" id="ARBA00004123"/>
    </source>
</evidence>
<sequence>MFTSSQHDSSALIDDYPDANYHQNNNCTEPRSAFQESSGMTANEPCSSMMPQAIVMNQANYQGDMYGSSTDYTDSSMLSPPFSQQMNSSPANAYNSQHIDGCNDRGQQVEQYGAPGYCASDSVSQQHFDFPAGLSLPDMPPAISDTRQQHRELNSILSFETREDDIIDKELPQMSFPDSGDPFAPGPSHVDSNANALAAGLTLGPLEIDVSVGDMLDGMNGERRRHRTDPGLVHGINAFSHGAPISDLGSGCSSSDLTNNVERLAPISAPSNRVSDYSPLNNPTRVHRKSKGKPENVCQLLASMEQRSSFDTDSRAIRKGSTIGMLQKKSRNGMSRGKEQRGRSISINVAEFRRKSFVAAAFNRFSSQLRSPRFFDAAQNALQQVAPYTPPPMLSPKRNGSGLFWQLARSITQATEVSPSTSQAFVPPDSIATQGDAVVKSEVDDEPAGKRARVDSVSAASSGKRSLVEEPNTPLRKNGFCYATQLNTNLLDIEALRKESSSSKASVRSLSHIVDAASVSTEDALRKPSSISADGGILRKISSVSDSYDEECIPPESDATPHINRGKDYQAKVKKWADREITDEEREAIPDRDDAVFDCNLTDHLESSAVEAYELLACSQAVPRPGRNRELALHLLMENKGNIQAAVMDLMRSDTLDWEQYPIIYNNIYNDTDPWTPEDIQSFQDAIYKSEKDFHQVSLDLGNKTVKQCVEFYYMWKKACPDDYRKLRNLRRKRQLLEMHQQMEPGETYNLRSTTRNVDGEEDSETSEAESDATNPSYATDPEQLFQDERADKVAMVNINESAVSAVRKTSAIGFVEPNEAANVVKLSPNAITESPVTLTQPTLPPRTTHPPVHRAAVKKGAQPSADGYFHCRLCDKCFEKVKSLNAHMKSHAMKARAEAEAQAQMSLQFNAQQQVAATVVGNAVREKPVVSTNTNVVMPNVTTSAHQSALAQSPLARVAQNLSQNPFSALGQPTIAQDLFVQTSLAGDQLAQSTLMQSPLGPASLAAHSALGQSLTAASVLSQLPQAQALHFLNTLHHPTITH</sequence>
<keyword evidence="10" id="KW-1185">Reference proteome</keyword>
<keyword evidence="5" id="KW-0863">Zinc-finger</keyword>
<dbReference type="AlphaFoldDB" id="A0A915B2V2"/>
<organism evidence="10 11">
    <name type="scientific">Parascaris univalens</name>
    <name type="common">Nematode worm</name>
    <dbReference type="NCBI Taxonomy" id="6257"/>
    <lineage>
        <taxon>Eukaryota</taxon>
        <taxon>Metazoa</taxon>
        <taxon>Ecdysozoa</taxon>
        <taxon>Nematoda</taxon>
        <taxon>Chromadorea</taxon>
        <taxon>Rhabditida</taxon>
        <taxon>Spirurina</taxon>
        <taxon>Ascaridomorpha</taxon>
        <taxon>Ascaridoidea</taxon>
        <taxon>Ascarididae</taxon>
        <taxon>Parascaris</taxon>
    </lineage>
</organism>
<dbReference type="Proteomes" id="UP000887569">
    <property type="component" value="Unplaced"/>
</dbReference>
<protein>
    <submittedName>
        <fullName evidence="11 12">Uncharacterized protein</fullName>
    </submittedName>
</protein>
<dbReference type="WBParaSite" id="PgR025_g019_t02">
    <property type="protein sequence ID" value="PgR025_g019_t02"/>
    <property type="gene ID" value="PgR025_g019"/>
</dbReference>
<evidence type="ECO:0000313" key="12">
    <source>
        <dbReference type="WBParaSite" id="PgR025_g019_t02"/>
    </source>
</evidence>
<evidence type="ECO:0000259" key="7">
    <source>
        <dbReference type="PROSITE" id="PS50157"/>
    </source>
</evidence>
<dbReference type="PROSITE" id="PS51293">
    <property type="entry name" value="SANT"/>
    <property type="match status" value="1"/>
</dbReference>
<evidence type="ECO:0000259" key="8">
    <source>
        <dbReference type="PROSITE" id="PS51156"/>
    </source>
</evidence>
<dbReference type="PROSITE" id="PS00028">
    <property type="entry name" value="ZINC_FINGER_C2H2_1"/>
    <property type="match status" value="1"/>
</dbReference>
<evidence type="ECO:0000259" key="9">
    <source>
        <dbReference type="PROSITE" id="PS51293"/>
    </source>
</evidence>
<dbReference type="SMART" id="SM00717">
    <property type="entry name" value="SANT"/>
    <property type="match status" value="1"/>
</dbReference>
<evidence type="ECO:0000256" key="6">
    <source>
        <dbReference type="SAM" id="MobiDB-lite"/>
    </source>
</evidence>
<feature type="region of interest" description="Disordered" evidence="6">
    <location>
        <begin position="1"/>
        <end position="45"/>
    </location>
</feature>
<dbReference type="InterPro" id="IPR013087">
    <property type="entry name" value="Znf_C2H2_type"/>
</dbReference>
<feature type="compositionally biased region" description="Acidic residues" evidence="6">
    <location>
        <begin position="760"/>
        <end position="771"/>
    </location>
</feature>
<keyword evidence="3" id="KW-0804">Transcription</keyword>
<dbReference type="SMART" id="SM01189">
    <property type="entry name" value="ELM2"/>
    <property type="match status" value="1"/>
</dbReference>
<dbReference type="Pfam" id="PF00249">
    <property type="entry name" value="Myb_DNA-binding"/>
    <property type="match status" value="1"/>
</dbReference>
<evidence type="ECO:0000256" key="4">
    <source>
        <dbReference type="ARBA" id="ARBA00023242"/>
    </source>
</evidence>
<feature type="compositionally biased region" description="Basic and acidic residues" evidence="6">
    <location>
        <begin position="439"/>
        <end position="454"/>
    </location>
</feature>
<dbReference type="PANTHER" id="PTHR16089">
    <property type="entry name" value="REST COREPRESSOR COREST PROTEIN-RELATED"/>
    <property type="match status" value="1"/>
</dbReference>
<accession>A0A915B2V2</accession>
<feature type="domain" description="ELM2" evidence="8">
    <location>
        <begin position="561"/>
        <end position="654"/>
    </location>
</feature>
<evidence type="ECO:0000256" key="2">
    <source>
        <dbReference type="ARBA" id="ARBA00023015"/>
    </source>
</evidence>
<proteinExistence type="predicted"/>
<evidence type="ECO:0000313" key="11">
    <source>
        <dbReference type="WBParaSite" id="PgR025_g019_t01"/>
    </source>
</evidence>
<evidence type="ECO:0000256" key="5">
    <source>
        <dbReference type="PROSITE-ProRule" id="PRU00042"/>
    </source>
</evidence>
<reference evidence="11 12" key="1">
    <citation type="submission" date="2022-11" db="UniProtKB">
        <authorList>
            <consortium name="WormBaseParasite"/>
        </authorList>
    </citation>
    <scope>IDENTIFICATION</scope>
</reference>
<keyword evidence="5" id="KW-0862">Zinc</keyword>
<feature type="domain" description="C2H2-type" evidence="7">
    <location>
        <begin position="870"/>
        <end position="897"/>
    </location>
</feature>
<comment type="subcellular location">
    <subcellularLocation>
        <location evidence="1">Nucleus</location>
    </subcellularLocation>
</comment>
<dbReference type="Gene3D" id="1.10.10.60">
    <property type="entry name" value="Homeodomain-like"/>
    <property type="match status" value="1"/>
</dbReference>
<dbReference type="InterPro" id="IPR017884">
    <property type="entry name" value="SANT_dom"/>
</dbReference>
<dbReference type="GO" id="GO:0006357">
    <property type="term" value="P:regulation of transcription by RNA polymerase II"/>
    <property type="evidence" value="ECO:0007669"/>
    <property type="project" value="TreeGrafter"/>
</dbReference>
<evidence type="ECO:0000256" key="3">
    <source>
        <dbReference type="ARBA" id="ARBA00023163"/>
    </source>
</evidence>
<dbReference type="PROSITE" id="PS51156">
    <property type="entry name" value="ELM2"/>
    <property type="match status" value="1"/>
</dbReference>
<dbReference type="PANTHER" id="PTHR16089:SF40">
    <property type="entry name" value="SUPPRESSOR OF ACTIVATED EGL-4 PROTEIN 1"/>
    <property type="match status" value="1"/>
</dbReference>
<feature type="region of interest" description="Disordered" evidence="6">
    <location>
        <begin position="436"/>
        <end position="471"/>
    </location>
</feature>
<keyword evidence="5" id="KW-0479">Metal-binding</keyword>
<dbReference type="SUPFAM" id="SSF46689">
    <property type="entry name" value="Homeodomain-like"/>
    <property type="match status" value="1"/>
</dbReference>
<keyword evidence="2" id="KW-0805">Transcription regulation</keyword>
<dbReference type="PROSITE" id="PS50157">
    <property type="entry name" value="ZINC_FINGER_C2H2_2"/>
    <property type="match status" value="1"/>
</dbReference>
<feature type="region of interest" description="Disordered" evidence="6">
    <location>
        <begin position="270"/>
        <end position="294"/>
    </location>
</feature>